<sequence length="45" mass="5356">MHYGFKLAVRVFGLLWHVAWLRNNNTVYLSDNNNGLDKMRIKHRG</sequence>
<comment type="caution">
    <text evidence="1">The sequence shown here is derived from an EMBL/GenBank/DDBJ whole genome shotgun (WGS) entry which is preliminary data.</text>
</comment>
<evidence type="ECO:0000313" key="1">
    <source>
        <dbReference type="EMBL" id="GAC22154.1"/>
    </source>
</evidence>
<accession>K6XNB1</accession>
<keyword evidence="2" id="KW-1185">Reference proteome</keyword>
<dbReference type="AlphaFoldDB" id="K6XNB1"/>
<organism evidence="1 2">
    <name type="scientific">Paraglaciecola arctica BSs20135</name>
    <dbReference type="NCBI Taxonomy" id="493475"/>
    <lineage>
        <taxon>Bacteria</taxon>
        <taxon>Pseudomonadati</taxon>
        <taxon>Pseudomonadota</taxon>
        <taxon>Gammaproteobacteria</taxon>
        <taxon>Alteromonadales</taxon>
        <taxon>Alteromonadaceae</taxon>
        <taxon>Paraglaciecola</taxon>
    </lineage>
</organism>
<reference evidence="1 2" key="1">
    <citation type="journal article" date="2017" name="Antonie Van Leeuwenhoek">
        <title>Rhizobium rhizosphaerae sp. nov., a novel species isolated from rice rhizosphere.</title>
        <authorList>
            <person name="Zhao J.J."/>
            <person name="Zhang J."/>
            <person name="Zhang R.J."/>
            <person name="Zhang C.W."/>
            <person name="Yin H.Q."/>
            <person name="Zhang X.X."/>
        </authorList>
    </citation>
    <scope>NUCLEOTIDE SEQUENCE [LARGE SCALE GENOMIC DNA]</scope>
    <source>
        <strain evidence="1 2">BSs20135</strain>
    </source>
</reference>
<protein>
    <submittedName>
        <fullName evidence="1">Uncharacterized protein</fullName>
    </submittedName>
</protein>
<proteinExistence type="predicted"/>
<gene>
    <name evidence="1" type="ORF">GARC_5219</name>
</gene>
<dbReference type="EMBL" id="BAEO01000068">
    <property type="protein sequence ID" value="GAC22154.1"/>
    <property type="molecule type" value="Genomic_DNA"/>
</dbReference>
<evidence type="ECO:0000313" key="2">
    <source>
        <dbReference type="Proteomes" id="UP000006327"/>
    </source>
</evidence>
<dbReference type="STRING" id="493475.GARC_5219"/>
<name>K6XNB1_9ALTE</name>
<dbReference type="Proteomes" id="UP000006327">
    <property type="component" value="Unassembled WGS sequence"/>
</dbReference>